<dbReference type="PIRSF" id="PIRSF019169">
    <property type="entry name" value="PilM"/>
    <property type="match status" value="1"/>
</dbReference>
<gene>
    <name evidence="2" type="ORF">UR38_C0002G0171</name>
</gene>
<name>A0A0F9ZUM4_9BACT</name>
<accession>A0A0F9ZUM4</accession>
<evidence type="ECO:0000313" key="3">
    <source>
        <dbReference type="Proteomes" id="UP000033995"/>
    </source>
</evidence>
<organism evidence="2 3">
    <name type="scientific">Candidatus Woesebacteria bacterium GW2011_GWA2_33_28</name>
    <dbReference type="NCBI Taxonomy" id="1618561"/>
    <lineage>
        <taxon>Bacteria</taxon>
        <taxon>Candidatus Woeseibacteriota</taxon>
    </lineage>
</organism>
<dbReference type="PROSITE" id="PS01036">
    <property type="entry name" value="HSP70_3"/>
    <property type="match status" value="1"/>
</dbReference>
<sequence>MVGIDIGSKSIKIIEATKSSNSWQLKTSGAIGFTGNSPEKMINEDEFIKAGELLKKMVNQIKITSKDVNVGLPERLVFSRVIKFPALTDEEIVSAIKWEAEQYIPIPLTEAVVQHLVLEKKEGSGEVLVLLVAAPKTVVEKYIKIVRLAGLNPISAETELVALSRSLAPPKGTSIILDLGANSTNMAIVKDTKVFFTRSIPVAGEAFTRAVAQGIGVSPEQAEEYKKTYGLSSSQLEGKVKNALDPVMRMVVDEVKKAIHFYQTEGQIDMPTSVVVTGGASFMPEIQTYLADLLGLETIIGDPFTRFHLDAETLKSLIQYTSYYGVATGLAIREE</sequence>
<dbReference type="InterPro" id="IPR005883">
    <property type="entry name" value="PilM"/>
</dbReference>
<dbReference type="SUPFAM" id="SSF53067">
    <property type="entry name" value="Actin-like ATPase domain"/>
    <property type="match status" value="2"/>
</dbReference>
<evidence type="ECO:0000313" key="2">
    <source>
        <dbReference type="EMBL" id="KKP48068.1"/>
    </source>
</evidence>
<dbReference type="AlphaFoldDB" id="A0A0F9ZUM4"/>
<dbReference type="Proteomes" id="UP000033995">
    <property type="component" value="Unassembled WGS sequence"/>
</dbReference>
<protein>
    <submittedName>
        <fullName evidence="2">Type IV pilus assembly protein PilM</fullName>
    </submittedName>
</protein>
<dbReference type="PANTHER" id="PTHR32432:SF3">
    <property type="entry name" value="ETHANOLAMINE UTILIZATION PROTEIN EUTJ"/>
    <property type="match status" value="1"/>
</dbReference>
<dbReference type="InterPro" id="IPR050696">
    <property type="entry name" value="FtsA/MreB"/>
</dbReference>
<evidence type="ECO:0000256" key="1">
    <source>
        <dbReference type="ARBA" id="ARBA00007381"/>
    </source>
</evidence>
<dbReference type="PANTHER" id="PTHR32432">
    <property type="entry name" value="CELL DIVISION PROTEIN FTSA-RELATED"/>
    <property type="match status" value="1"/>
</dbReference>
<dbReference type="CDD" id="cd24049">
    <property type="entry name" value="ASKHA_NBD_PilM"/>
    <property type="match status" value="1"/>
</dbReference>
<dbReference type="InterPro" id="IPR018181">
    <property type="entry name" value="Heat_shock_70_CS"/>
</dbReference>
<comment type="similarity">
    <text evidence="1">Belongs to the heat shock protein 70 family.</text>
</comment>
<dbReference type="NCBIfam" id="TIGR01175">
    <property type="entry name" value="pilM"/>
    <property type="match status" value="1"/>
</dbReference>
<proteinExistence type="inferred from homology"/>
<dbReference type="Pfam" id="PF11104">
    <property type="entry name" value="PilM_2"/>
    <property type="match status" value="1"/>
</dbReference>
<dbReference type="InterPro" id="IPR043129">
    <property type="entry name" value="ATPase_NBD"/>
</dbReference>
<reference evidence="2 3" key="1">
    <citation type="journal article" date="2015" name="Nature">
        <title>rRNA introns, odd ribosomes, and small enigmatic genomes across a large radiation of phyla.</title>
        <authorList>
            <person name="Brown C.T."/>
            <person name="Hug L.A."/>
            <person name="Thomas B.C."/>
            <person name="Sharon I."/>
            <person name="Castelle C.J."/>
            <person name="Singh A."/>
            <person name="Wilkins M.J."/>
            <person name="Williams K.H."/>
            <person name="Banfield J.F."/>
        </authorList>
    </citation>
    <scope>NUCLEOTIDE SEQUENCE [LARGE SCALE GENOMIC DNA]</scope>
</reference>
<dbReference type="Gene3D" id="3.30.1490.300">
    <property type="match status" value="1"/>
</dbReference>
<dbReference type="Gene3D" id="3.30.420.40">
    <property type="match status" value="2"/>
</dbReference>
<dbReference type="EMBL" id="LBOZ01000002">
    <property type="protein sequence ID" value="KKP48068.1"/>
    <property type="molecule type" value="Genomic_DNA"/>
</dbReference>
<comment type="caution">
    <text evidence="2">The sequence shown here is derived from an EMBL/GenBank/DDBJ whole genome shotgun (WGS) entry which is preliminary data.</text>
</comment>